<keyword evidence="2" id="KW-0812">Transmembrane</keyword>
<keyword evidence="4" id="KW-1185">Reference proteome</keyword>
<evidence type="ECO:0000313" key="3">
    <source>
        <dbReference type="EMBL" id="KAK5544111.1"/>
    </source>
</evidence>
<dbReference type="Proteomes" id="UP001345827">
    <property type="component" value="Unassembled WGS sequence"/>
</dbReference>
<evidence type="ECO:0000313" key="4">
    <source>
        <dbReference type="Proteomes" id="UP001345827"/>
    </source>
</evidence>
<evidence type="ECO:0000256" key="1">
    <source>
        <dbReference type="SAM" id="MobiDB-lite"/>
    </source>
</evidence>
<feature type="compositionally biased region" description="Basic and acidic residues" evidence="1">
    <location>
        <begin position="454"/>
        <end position="467"/>
    </location>
</feature>
<reference evidence="3 4" key="1">
    <citation type="submission" date="2023-06" db="EMBL/GenBank/DDBJ databases">
        <title>Black Yeasts Isolated from many extreme environments.</title>
        <authorList>
            <person name="Coleine C."/>
            <person name="Stajich J.E."/>
            <person name="Selbmann L."/>
        </authorList>
    </citation>
    <scope>NUCLEOTIDE SEQUENCE [LARGE SCALE GENOMIC DNA]</scope>
    <source>
        <strain evidence="3 4">CCFEE 5887</strain>
    </source>
</reference>
<dbReference type="EMBL" id="JAXLQG010000002">
    <property type="protein sequence ID" value="KAK5544111.1"/>
    <property type="molecule type" value="Genomic_DNA"/>
</dbReference>
<keyword evidence="2" id="KW-1133">Transmembrane helix</keyword>
<gene>
    <name evidence="3" type="ORF">LTR25_001726</name>
</gene>
<name>A0AAV9QJA4_9PEZI</name>
<evidence type="ECO:0000256" key="2">
    <source>
        <dbReference type="SAM" id="Phobius"/>
    </source>
</evidence>
<feature type="transmembrane region" description="Helical" evidence="2">
    <location>
        <begin position="925"/>
        <end position="945"/>
    </location>
</feature>
<proteinExistence type="predicted"/>
<feature type="region of interest" description="Disordered" evidence="1">
    <location>
        <begin position="434"/>
        <end position="468"/>
    </location>
</feature>
<feature type="compositionally biased region" description="Polar residues" evidence="1">
    <location>
        <begin position="378"/>
        <end position="391"/>
    </location>
</feature>
<comment type="caution">
    <text evidence="3">The sequence shown here is derived from an EMBL/GenBank/DDBJ whole genome shotgun (WGS) entry which is preliminary data.</text>
</comment>
<keyword evidence="2" id="KW-0472">Membrane</keyword>
<feature type="region of interest" description="Disordered" evidence="1">
    <location>
        <begin position="375"/>
        <end position="394"/>
    </location>
</feature>
<organism evidence="3 4">
    <name type="scientific">Vermiconidia calcicola</name>
    <dbReference type="NCBI Taxonomy" id="1690605"/>
    <lineage>
        <taxon>Eukaryota</taxon>
        <taxon>Fungi</taxon>
        <taxon>Dikarya</taxon>
        <taxon>Ascomycota</taxon>
        <taxon>Pezizomycotina</taxon>
        <taxon>Dothideomycetes</taxon>
        <taxon>Dothideomycetidae</taxon>
        <taxon>Mycosphaerellales</taxon>
        <taxon>Extremaceae</taxon>
        <taxon>Vermiconidia</taxon>
    </lineage>
</organism>
<dbReference type="AlphaFoldDB" id="A0AAV9QJA4"/>
<sequence length="1008" mass="113016">MTHLVRNGLAKFFGRQQHTSWPDSAESTGEFLKVVHNVKYWEAKGPARDAFKILSPDIANHLEQYLDSLPRSSWVTFSVYMVGDDPETTQPVVMFICDQTGQCREAQKLIDESRLLEDFPGMKSGIAAVPPDFDCLDQLAWHSTPLPEASRRDQSSQTSICVTGKVVSVTTLTESGLFSQSATIGGFVQHNQETYIYTAGHLFQMATPQECASQPASLPGGPSTHFTGTAGAELAAFSTDLDYALMKVHDPASILSASDEQGFRSTQPTHVVRAPLKTFSITAKTASAGTLKGTLYATPSLTRLPNSKSFQRVYRARFSSPLAKGDCGTWVVDEATGGLYGHIIAGGEHNAYIMPAHDVFRDAEEQLGHRIRLLQNPGADSTSTELRTGNDSQEDPVYAGHLGIANSFTSPMSGDQTNQESTARCKSIPLLSKSRSARRETISSATHTFSEYGSDGRESTEAQRLSEPELNSLEADIWTGRKLPCKAWVGEGGDGWSKPGTEWLTAHQLYQALRKPRFRRHESPSSSNTCAIDKAMPNIINPVNDNQPAEHKMDDAADIERRQIFIYDLDAWNIRALTTTASESQAQALRDAIYKYLTFQSSIAATAPPGWPIFQLSLHLPYYVWRSSPEPHEDSRLDRSGQPMRHVRDVSLLNSAGETSFLYEAQISCVVSGIDEWRWVGYCFVDSYFDGENTTQDDGDMTYEYHADPDPRNIDTARKFFMKVLRIRVKQITVEWEGVVRNVEKSFRKFARSHQTRRARRPTLSTLRDEHWEKTADTTRESLEWVGLTMSIFTELSEALSKTCNAWSMFEQHSLAEFQGPAETSSSTLNISEVRRMFQMLESIKATVDAMAKRGGFMQRELLLQLSHHNMEVGEEQRKLAGASKELGQYNKRLSLTMMCLSPIVLTVNIFSMNHEVFPFIPRTATSFIFLLLAIGILSLMMYHVQTYPLQHWGSLVAKARYRWQAGPWPPSLEAPLRYLRGNPRSRPNEDTQDDEKDALWALWNDQV</sequence>
<feature type="compositionally biased region" description="Polar residues" evidence="1">
    <location>
        <begin position="442"/>
        <end position="451"/>
    </location>
</feature>
<protein>
    <submittedName>
        <fullName evidence="3">Uncharacterized protein</fullName>
    </submittedName>
</protein>
<accession>A0AAV9QJA4</accession>